<evidence type="ECO:0000256" key="1">
    <source>
        <dbReference type="SAM" id="SignalP"/>
    </source>
</evidence>
<keyword evidence="3" id="KW-1185">Reference proteome</keyword>
<protein>
    <submittedName>
        <fullName evidence="2">Uncharacterized protein</fullName>
    </submittedName>
</protein>
<keyword evidence="1" id="KW-0732">Signal</keyword>
<gene>
    <name evidence="2" type="ORF">ACFP85_11855</name>
</gene>
<evidence type="ECO:0000313" key="3">
    <source>
        <dbReference type="Proteomes" id="UP001596364"/>
    </source>
</evidence>
<sequence>MLRAAIVFMIVSLSPGWVWAQTPENHHQLKHWLSQHCQASALVLSLMPPPDLVEPDEFGCPLVDSARWHAQRQEINQRYEDAVAQQLAKMQQIVQANSYSHMSEWLPLDADAALTLQVLSQNAEYLVARMMAVAPAPLVGEGWGQFHPVMDNALRRSGSQLDRRLLVYAMFRDNRDYQAVNEFNALMADGDQHGLWLIDYAPLARRHDDELETVGYQMMATLENYLVRYGPNAAYCQWQQSQHDDQVNALISALKVNYPEPLCQ</sequence>
<dbReference type="EMBL" id="JBHSUS010000001">
    <property type="protein sequence ID" value="MFC6440838.1"/>
    <property type="molecule type" value="Genomic_DNA"/>
</dbReference>
<organism evidence="2 3">
    <name type="scientific">Pseudobowmanella zhangzhouensis</name>
    <dbReference type="NCBI Taxonomy" id="1537679"/>
    <lineage>
        <taxon>Bacteria</taxon>
        <taxon>Pseudomonadati</taxon>
        <taxon>Pseudomonadota</taxon>
        <taxon>Gammaproteobacteria</taxon>
        <taxon>Alteromonadales</taxon>
        <taxon>Alteromonadaceae</taxon>
    </lineage>
</organism>
<proteinExistence type="predicted"/>
<reference evidence="3" key="1">
    <citation type="journal article" date="2019" name="Int. J. Syst. Evol. Microbiol.">
        <title>The Global Catalogue of Microorganisms (GCM) 10K type strain sequencing project: providing services to taxonomists for standard genome sequencing and annotation.</title>
        <authorList>
            <consortium name="The Broad Institute Genomics Platform"/>
            <consortium name="The Broad Institute Genome Sequencing Center for Infectious Disease"/>
            <person name="Wu L."/>
            <person name="Ma J."/>
        </authorList>
    </citation>
    <scope>NUCLEOTIDE SEQUENCE [LARGE SCALE GENOMIC DNA]</scope>
    <source>
        <strain evidence="3">CGMCC 1.16031</strain>
    </source>
</reference>
<name>A0ABW1XNE8_9ALTE</name>
<dbReference type="RefSeq" id="WP_131259749.1">
    <property type="nucleotide sequence ID" value="NZ_JBHSUS010000001.1"/>
</dbReference>
<feature type="chain" id="PRO_5045850373" evidence="1">
    <location>
        <begin position="21"/>
        <end position="264"/>
    </location>
</feature>
<comment type="caution">
    <text evidence="2">The sequence shown here is derived from an EMBL/GenBank/DDBJ whole genome shotgun (WGS) entry which is preliminary data.</text>
</comment>
<feature type="signal peptide" evidence="1">
    <location>
        <begin position="1"/>
        <end position="20"/>
    </location>
</feature>
<evidence type="ECO:0000313" key="2">
    <source>
        <dbReference type="EMBL" id="MFC6440838.1"/>
    </source>
</evidence>
<accession>A0ABW1XNE8</accession>
<dbReference type="Proteomes" id="UP001596364">
    <property type="component" value="Unassembled WGS sequence"/>
</dbReference>